<keyword evidence="4" id="KW-0418">Kinase</keyword>
<dbReference type="Pfam" id="PF13540">
    <property type="entry name" value="RCC1_2"/>
    <property type="match status" value="1"/>
</dbReference>
<dbReference type="PANTHER" id="PTHR44535">
    <property type="entry name" value="PROTEIN CBG16200"/>
    <property type="match status" value="1"/>
</dbReference>
<keyword evidence="4" id="KW-0808">Transferase</keyword>
<gene>
    <name evidence="4" type="ORF">HNY73_006705</name>
</gene>
<comment type="caution">
    <text evidence="4">The sequence shown here is derived from an EMBL/GenBank/DDBJ whole genome shotgun (WGS) entry which is preliminary data.</text>
</comment>
<dbReference type="PANTHER" id="PTHR44535:SF5">
    <property type="entry name" value="PROTEIN KINASE DOMAIN-CONTAINING PROTEIN"/>
    <property type="match status" value="1"/>
</dbReference>
<evidence type="ECO:0000256" key="3">
    <source>
        <dbReference type="SAM" id="MobiDB-lite"/>
    </source>
</evidence>
<keyword evidence="1" id="KW-0547">Nucleotide-binding</keyword>
<feature type="compositionally biased region" description="Polar residues" evidence="3">
    <location>
        <begin position="333"/>
        <end position="350"/>
    </location>
</feature>
<dbReference type="AlphaFoldDB" id="A0A8T0FBN4"/>
<sequence>MTSEINELETNLRLILLSSACPNIQFLLKSIQKNVKRVIYTFESSSLDDILSFVIAELGGRKVQSIAFVLHGNGKEIYLAGVGNMISVLSLLNHENIVSYYDSFEEDGILMIEMEYADGGSSAELSCSPMEILLPNDVHVVKSFCGYDGTIFLTERGTLLACGQNDYNKLGMNEQKGFLLQMKQFIAKMVQCGDTFTIAGTSENAVYFWGSRQVLSQQPSEQSLTNGNSLKPSKSKNNTRRLSDSEYLSEVSDTSVSEIIKIVFACGHLFLPFPSVVKIDGTADDRNFNNTNGDNYAKSEHIVESNRNQVKKLFLEEDYEERPVSKKSFWSRRGSQASKSKQRSRICSIQ</sequence>
<dbReference type="SUPFAM" id="SSF50985">
    <property type="entry name" value="RCC1/BLIP-II"/>
    <property type="match status" value="1"/>
</dbReference>
<accession>A0A8T0FBN4</accession>
<evidence type="ECO:0000256" key="2">
    <source>
        <dbReference type="ARBA" id="ARBA00022840"/>
    </source>
</evidence>
<protein>
    <submittedName>
        <fullName evidence="4">Serine/threonine-protein kinase Nek8 like protein</fullName>
    </submittedName>
</protein>
<reference evidence="4" key="1">
    <citation type="journal article" date="2020" name="bioRxiv">
        <title>Chromosome-level reference genome of the European wasp spider Argiope bruennichi: a resource for studies on range expansion and evolutionary adaptation.</title>
        <authorList>
            <person name="Sheffer M.M."/>
            <person name="Hoppe A."/>
            <person name="Krehenwinkel H."/>
            <person name="Uhl G."/>
            <person name="Kuss A.W."/>
            <person name="Jensen L."/>
            <person name="Jensen C."/>
            <person name="Gillespie R.G."/>
            <person name="Hoff K.J."/>
            <person name="Prost S."/>
        </authorList>
    </citation>
    <scope>NUCLEOTIDE SEQUENCE</scope>
</reference>
<keyword evidence="2" id="KW-0067">ATP-binding</keyword>
<feature type="region of interest" description="Disordered" evidence="3">
    <location>
        <begin position="320"/>
        <end position="350"/>
    </location>
</feature>
<feature type="compositionally biased region" description="Polar residues" evidence="3">
    <location>
        <begin position="219"/>
        <end position="232"/>
    </location>
</feature>
<reference evidence="4" key="2">
    <citation type="submission" date="2020-06" db="EMBL/GenBank/DDBJ databases">
        <authorList>
            <person name="Sheffer M."/>
        </authorList>
    </citation>
    <scope>NUCLEOTIDE SEQUENCE</scope>
</reference>
<dbReference type="GO" id="GO:0016301">
    <property type="term" value="F:kinase activity"/>
    <property type="evidence" value="ECO:0007669"/>
    <property type="project" value="UniProtKB-KW"/>
</dbReference>
<dbReference type="InterPro" id="IPR051997">
    <property type="entry name" value="STK_NEK"/>
</dbReference>
<organism evidence="4 5">
    <name type="scientific">Argiope bruennichi</name>
    <name type="common">Wasp spider</name>
    <name type="synonym">Aranea bruennichi</name>
    <dbReference type="NCBI Taxonomy" id="94029"/>
    <lineage>
        <taxon>Eukaryota</taxon>
        <taxon>Metazoa</taxon>
        <taxon>Ecdysozoa</taxon>
        <taxon>Arthropoda</taxon>
        <taxon>Chelicerata</taxon>
        <taxon>Arachnida</taxon>
        <taxon>Araneae</taxon>
        <taxon>Araneomorphae</taxon>
        <taxon>Entelegynae</taxon>
        <taxon>Araneoidea</taxon>
        <taxon>Araneidae</taxon>
        <taxon>Argiope</taxon>
    </lineage>
</organism>
<dbReference type="Gene3D" id="2.130.10.30">
    <property type="entry name" value="Regulator of chromosome condensation 1/beta-lactamase-inhibitor protein II"/>
    <property type="match status" value="1"/>
</dbReference>
<proteinExistence type="predicted"/>
<dbReference type="EMBL" id="JABXBU010000012">
    <property type="protein sequence ID" value="KAF8788694.1"/>
    <property type="molecule type" value="Genomic_DNA"/>
</dbReference>
<dbReference type="InterPro" id="IPR011009">
    <property type="entry name" value="Kinase-like_dom_sf"/>
</dbReference>
<evidence type="ECO:0000313" key="4">
    <source>
        <dbReference type="EMBL" id="KAF8788694.1"/>
    </source>
</evidence>
<evidence type="ECO:0000313" key="5">
    <source>
        <dbReference type="Proteomes" id="UP000807504"/>
    </source>
</evidence>
<name>A0A8T0FBN4_ARGBR</name>
<dbReference type="Gene3D" id="3.30.200.20">
    <property type="entry name" value="Phosphorylase Kinase, domain 1"/>
    <property type="match status" value="1"/>
</dbReference>
<dbReference type="InterPro" id="IPR009091">
    <property type="entry name" value="RCC1/BLIP-II"/>
</dbReference>
<feature type="region of interest" description="Disordered" evidence="3">
    <location>
        <begin position="219"/>
        <end position="244"/>
    </location>
</feature>
<evidence type="ECO:0000256" key="1">
    <source>
        <dbReference type="ARBA" id="ARBA00022741"/>
    </source>
</evidence>
<dbReference type="SUPFAM" id="SSF56112">
    <property type="entry name" value="Protein kinase-like (PK-like)"/>
    <property type="match status" value="1"/>
</dbReference>
<dbReference type="Proteomes" id="UP000807504">
    <property type="component" value="Unassembled WGS sequence"/>
</dbReference>
<dbReference type="GO" id="GO:0005524">
    <property type="term" value="F:ATP binding"/>
    <property type="evidence" value="ECO:0007669"/>
    <property type="project" value="UniProtKB-KW"/>
</dbReference>
<keyword evidence="5" id="KW-1185">Reference proteome</keyword>